<dbReference type="PANTHER" id="PTHR34297">
    <property type="entry name" value="HYPOTHETICAL CYTOSOLIC PROTEIN-RELATED"/>
    <property type="match status" value="1"/>
</dbReference>
<dbReference type="PANTHER" id="PTHR34297:SF1">
    <property type="entry name" value="ASP23_GLS24 FAMILY ENVELOPE STRESS RESPONSE PROTEIN"/>
    <property type="match status" value="1"/>
</dbReference>
<dbReference type="Pfam" id="PF03780">
    <property type="entry name" value="Asp23"/>
    <property type="match status" value="1"/>
</dbReference>
<dbReference type="OrthoDB" id="9793465at2"/>
<keyword evidence="3" id="KW-1185">Reference proteome</keyword>
<comment type="similarity">
    <text evidence="1">Belongs to the asp23 family.</text>
</comment>
<dbReference type="AlphaFoldDB" id="A0A4P6ZX28"/>
<accession>A0A4P6ZX28</accession>
<evidence type="ECO:0000313" key="3">
    <source>
        <dbReference type="Proteomes" id="UP000294292"/>
    </source>
</evidence>
<proteinExistence type="inferred from homology"/>
<dbReference type="KEGG" id="panc:E2636_07260"/>
<name>A0A4P6ZX28_9BACL</name>
<gene>
    <name evidence="2" type="ORF">E2636_07260</name>
</gene>
<protein>
    <submittedName>
        <fullName evidence="2">Asp23/Gls24 family envelope stress response protein</fullName>
    </submittedName>
</protein>
<evidence type="ECO:0000256" key="1">
    <source>
        <dbReference type="ARBA" id="ARBA00005721"/>
    </source>
</evidence>
<dbReference type="EMBL" id="CP038015">
    <property type="protein sequence ID" value="QBP40937.1"/>
    <property type="molecule type" value="Genomic_DNA"/>
</dbReference>
<dbReference type="RefSeq" id="WP_134209601.1">
    <property type="nucleotide sequence ID" value="NZ_CP038015.1"/>
</dbReference>
<dbReference type="InterPro" id="IPR005531">
    <property type="entry name" value="Asp23"/>
</dbReference>
<organism evidence="2 3">
    <name type="scientific">Paenisporosarcina antarctica</name>
    <dbReference type="NCBI Taxonomy" id="417367"/>
    <lineage>
        <taxon>Bacteria</taxon>
        <taxon>Bacillati</taxon>
        <taxon>Bacillota</taxon>
        <taxon>Bacilli</taxon>
        <taxon>Bacillales</taxon>
        <taxon>Caryophanaceae</taxon>
        <taxon>Paenisporosarcina</taxon>
    </lineage>
</organism>
<reference evidence="2 3" key="1">
    <citation type="submission" date="2019-03" db="EMBL/GenBank/DDBJ databases">
        <title>Complete genome sequence of Paenisporosarcina antarctica CGMCC 1.6503T.</title>
        <authorList>
            <person name="Rong J.-C."/>
            <person name="Chi N.-Y."/>
            <person name="Zhang Q.-F."/>
        </authorList>
    </citation>
    <scope>NUCLEOTIDE SEQUENCE [LARGE SCALE GENOMIC DNA]</scope>
    <source>
        <strain evidence="2 3">CGMCC 1.6503</strain>
    </source>
</reference>
<evidence type="ECO:0000313" key="2">
    <source>
        <dbReference type="EMBL" id="QBP40937.1"/>
    </source>
</evidence>
<dbReference type="Proteomes" id="UP000294292">
    <property type="component" value="Chromosome"/>
</dbReference>
<sequence length="135" mass="14582">MAEKTTTAYLQMTPAGKEALGKIEVAPEVLEVIAGIATIDVEGVGGTRGSFATGVAERLGKKVHGKGIKTELTEQGLFVEIYCTVKYGASIPKVAKEVQNQVRQAIFNMTSLETQEINVHITGIQFEQQKETITE</sequence>